<sequence length="27" mass="3005">MGLTNYFAAAVSPAGSMWTRYPRRTSI</sequence>
<evidence type="ECO:0000313" key="1">
    <source>
        <dbReference type="EMBL" id="JAE25725.1"/>
    </source>
</evidence>
<reference evidence="1" key="2">
    <citation type="journal article" date="2015" name="Data Brief">
        <title>Shoot transcriptome of the giant reed, Arundo donax.</title>
        <authorList>
            <person name="Barrero R.A."/>
            <person name="Guerrero F.D."/>
            <person name="Moolhuijzen P."/>
            <person name="Goolsby J.A."/>
            <person name="Tidwell J."/>
            <person name="Bellgard S.E."/>
            <person name="Bellgard M.I."/>
        </authorList>
    </citation>
    <scope>NUCLEOTIDE SEQUENCE</scope>
    <source>
        <tissue evidence="1">Shoot tissue taken approximately 20 cm above the soil surface</tissue>
    </source>
</reference>
<organism evidence="1">
    <name type="scientific">Arundo donax</name>
    <name type="common">Giant reed</name>
    <name type="synonym">Donax arundinaceus</name>
    <dbReference type="NCBI Taxonomy" id="35708"/>
    <lineage>
        <taxon>Eukaryota</taxon>
        <taxon>Viridiplantae</taxon>
        <taxon>Streptophyta</taxon>
        <taxon>Embryophyta</taxon>
        <taxon>Tracheophyta</taxon>
        <taxon>Spermatophyta</taxon>
        <taxon>Magnoliopsida</taxon>
        <taxon>Liliopsida</taxon>
        <taxon>Poales</taxon>
        <taxon>Poaceae</taxon>
        <taxon>PACMAD clade</taxon>
        <taxon>Arundinoideae</taxon>
        <taxon>Arundineae</taxon>
        <taxon>Arundo</taxon>
    </lineage>
</organism>
<dbReference type="AlphaFoldDB" id="A0A0A9GKS8"/>
<name>A0A0A9GKS8_ARUDO</name>
<accession>A0A0A9GKS8</accession>
<protein>
    <submittedName>
        <fullName evidence="1">Uncharacterized protein</fullName>
    </submittedName>
</protein>
<reference evidence="1" key="1">
    <citation type="submission" date="2014-09" db="EMBL/GenBank/DDBJ databases">
        <authorList>
            <person name="Magalhaes I.L.F."/>
            <person name="Oliveira U."/>
            <person name="Santos F.R."/>
            <person name="Vidigal T.H.D.A."/>
            <person name="Brescovit A.D."/>
            <person name="Santos A.J."/>
        </authorList>
    </citation>
    <scope>NUCLEOTIDE SEQUENCE</scope>
    <source>
        <tissue evidence="1">Shoot tissue taken approximately 20 cm above the soil surface</tissue>
    </source>
</reference>
<proteinExistence type="predicted"/>
<dbReference type="EMBL" id="GBRH01172171">
    <property type="protein sequence ID" value="JAE25725.1"/>
    <property type="molecule type" value="Transcribed_RNA"/>
</dbReference>